<accession>A0ABQ0JZ49</accession>
<dbReference type="SUPFAM" id="SSF56281">
    <property type="entry name" value="Metallo-hydrolase/oxidoreductase"/>
    <property type="match status" value="1"/>
</dbReference>
<evidence type="ECO:0000313" key="3">
    <source>
        <dbReference type="Proteomes" id="UP000032309"/>
    </source>
</evidence>
<dbReference type="EMBL" id="BAFN01000001">
    <property type="protein sequence ID" value="GAN33985.1"/>
    <property type="molecule type" value="Genomic_DNA"/>
</dbReference>
<feature type="domain" description="Metallo-beta-lactamase" evidence="1">
    <location>
        <begin position="34"/>
        <end position="224"/>
    </location>
</feature>
<dbReference type="RefSeq" id="WP_052564042.1">
    <property type="nucleotide sequence ID" value="NZ_BAFN01000001.1"/>
</dbReference>
<dbReference type="SMART" id="SM00849">
    <property type="entry name" value="Lactamase_B"/>
    <property type="match status" value="1"/>
</dbReference>
<proteinExistence type="predicted"/>
<dbReference type="Pfam" id="PF12706">
    <property type="entry name" value="Lactamase_B_2"/>
    <property type="match status" value="1"/>
</dbReference>
<evidence type="ECO:0000313" key="2">
    <source>
        <dbReference type="EMBL" id="GAN33985.1"/>
    </source>
</evidence>
<comment type="caution">
    <text evidence="2">The sequence shown here is derived from an EMBL/GenBank/DDBJ whole genome shotgun (WGS) entry which is preliminary data.</text>
</comment>
<dbReference type="PANTHER" id="PTHR42663:SF6">
    <property type="entry name" value="HYDROLASE C777.06C-RELATED"/>
    <property type="match status" value="1"/>
</dbReference>
<dbReference type="InterPro" id="IPR001279">
    <property type="entry name" value="Metallo-B-lactamas"/>
</dbReference>
<dbReference type="Proteomes" id="UP000032309">
    <property type="component" value="Unassembled WGS sequence"/>
</dbReference>
<dbReference type="InterPro" id="IPR036866">
    <property type="entry name" value="RibonucZ/Hydroxyglut_hydro"/>
</dbReference>
<keyword evidence="3" id="KW-1185">Reference proteome</keyword>
<gene>
    <name evidence="2" type="ORF">BROSI_A2520</name>
</gene>
<evidence type="ECO:0000259" key="1">
    <source>
        <dbReference type="SMART" id="SM00849"/>
    </source>
</evidence>
<dbReference type="Gene3D" id="3.60.15.10">
    <property type="entry name" value="Ribonuclease Z/Hydroxyacylglutathione hydrolase-like"/>
    <property type="match status" value="1"/>
</dbReference>
<protein>
    <recommendedName>
        <fullName evidence="1">Metallo-beta-lactamase domain-containing protein</fullName>
    </recommendedName>
</protein>
<name>A0ABQ0JZ49_9BACT</name>
<dbReference type="PANTHER" id="PTHR42663">
    <property type="entry name" value="HYDROLASE C777.06C-RELATED-RELATED"/>
    <property type="match status" value="1"/>
</dbReference>
<dbReference type="CDD" id="cd16279">
    <property type="entry name" value="metallo-hydrolase-like_MBL-fold"/>
    <property type="match status" value="1"/>
</dbReference>
<organism evidence="2 3">
    <name type="scientific">Candidatus Brocadia sinica JPN1</name>
    <dbReference type="NCBI Taxonomy" id="1197129"/>
    <lineage>
        <taxon>Bacteria</taxon>
        <taxon>Pseudomonadati</taxon>
        <taxon>Planctomycetota</taxon>
        <taxon>Candidatus Brocadiia</taxon>
        <taxon>Candidatus Brocadiales</taxon>
        <taxon>Candidatus Brocadiaceae</taxon>
        <taxon>Candidatus Brocadia</taxon>
    </lineage>
</organism>
<sequence length="253" mass="28323">MKITFLGTGTSHGVPMIACNCRVCTSDNPKNKRMRTSVLVSKNGCNILVDATPELRLQCIKNNVTSLDAVLITHPHADHIFGLDDLRRFNMVQRMDIPLYGTSKTLDTIRNAFSYVFNNESGPGGYKPRFSMNVIHGNLKIGSLSVVPIEAIHGDGQVTGYRFEKFAYITDASEIPAGSLEKLKDLDILVLGALRYIPHVKHFSIEQALRIVRQLKPRKAYFTHMCHDIEHEEDNRKLPAGVEFAFDGLVVEL</sequence>
<reference evidence="3" key="1">
    <citation type="journal article" date="2015" name="Genome Announc.">
        <title>Draft Genome Sequence of an Anaerobic Ammonium-Oxidizing Bacterium, "Candidatus Brocadia sinica".</title>
        <authorList>
            <person name="Oshiki M."/>
            <person name="Shinyako-Hata K."/>
            <person name="Satoh H."/>
            <person name="Okabe S."/>
        </authorList>
    </citation>
    <scope>NUCLEOTIDE SEQUENCE [LARGE SCALE GENOMIC DNA]</scope>
    <source>
        <strain evidence="3">JPN1</strain>
    </source>
</reference>